<evidence type="ECO:0000313" key="1">
    <source>
        <dbReference type="EMBL" id="KAG9396138.1"/>
    </source>
</evidence>
<dbReference type="InterPro" id="IPR016130">
    <property type="entry name" value="Tyr_Pase_AS"/>
</dbReference>
<reference evidence="1" key="1">
    <citation type="submission" date="2021-05" db="EMBL/GenBank/DDBJ databases">
        <title>A free-living protist that lacks canonical eukaryotic 1 DNA replication and segregation systems.</title>
        <authorList>
            <person name="Salas-Leiva D.E."/>
            <person name="Tromer E.C."/>
            <person name="Curtis B.A."/>
            <person name="Jerlstrom-Hultqvist J."/>
            <person name="Kolisko M."/>
            <person name="Yi Z."/>
            <person name="Salas-Leiva J.S."/>
            <person name="Gallot-Lavallee L."/>
            <person name="Kops G.J.P.L."/>
            <person name="Archibald J.M."/>
            <person name="Simpson A.G.B."/>
            <person name="Roger A.J."/>
        </authorList>
    </citation>
    <scope>NUCLEOTIDE SEQUENCE</scope>
    <source>
        <strain evidence="1">BICM</strain>
    </source>
</reference>
<dbReference type="PANTHER" id="PTHR31126">
    <property type="entry name" value="TYROSINE-PROTEIN PHOSPHATASE"/>
    <property type="match status" value="1"/>
</dbReference>
<dbReference type="PANTHER" id="PTHR31126:SF1">
    <property type="entry name" value="TYROSINE SPECIFIC PROTEIN PHOSPHATASES DOMAIN-CONTAINING PROTEIN"/>
    <property type="match status" value="1"/>
</dbReference>
<dbReference type="InterPro" id="IPR004861">
    <property type="entry name" value="Siw14-like"/>
</dbReference>
<organism evidence="1 2">
    <name type="scientific">Carpediemonas membranifera</name>
    <dbReference type="NCBI Taxonomy" id="201153"/>
    <lineage>
        <taxon>Eukaryota</taxon>
        <taxon>Metamonada</taxon>
        <taxon>Carpediemonas-like organisms</taxon>
        <taxon>Carpediemonas</taxon>
    </lineage>
</organism>
<proteinExistence type="predicted"/>
<protein>
    <recommendedName>
        <fullName evidence="3">Tyrosine phosphatase family protein</fullName>
    </recommendedName>
</protein>
<name>A0A8J6B5K6_9EUKA</name>
<dbReference type="GO" id="GO:0016791">
    <property type="term" value="F:phosphatase activity"/>
    <property type="evidence" value="ECO:0007669"/>
    <property type="project" value="TreeGrafter"/>
</dbReference>
<accession>A0A8J6B5K6</accession>
<dbReference type="Pfam" id="PF03162">
    <property type="entry name" value="Y_phosphatase2"/>
    <property type="match status" value="1"/>
</dbReference>
<dbReference type="SUPFAM" id="SSF52799">
    <property type="entry name" value="(Phosphotyrosine protein) phosphatases II"/>
    <property type="match status" value="1"/>
</dbReference>
<keyword evidence="2" id="KW-1185">Reference proteome</keyword>
<dbReference type="InterPro" id="IPR029021">
    <property type="entry name" value="Prot-tyrosine_phosphatase-like"/>
</dbReference>
<evidence type="ECO:0008006" key="3">
    <source>
        <dbReference type="Google" id="ProtNLM"/>
    </source>
</evidence>
<dbReference type="PROSITE" id="PS00383">
    <property type="entry name" value="TYR_PHOSPHATASE_1"/>
    <property type="match status" value="1"/>
</dbReference>
<dbReference type="EMBL" id="JAHDYR010000007">
    <property type="protein sequence ID" value="KAG9396138.1"/>
    <property type="molecule type" value="Genomic_DNA"/>
</dbReference>
<evidence type="ECO:0000313" key="2">
    <source>
        <dbReference type="Proteomes" id="UP000717585"/>
    </source>
</evidence>
<sequence>MSDAPTLSLEVPLDIDNNESAYNMSDRVHICRTSSQSNRLDLHEAPKNYGVVVPHIFRSSCPTDANLSFLAANDLSMLLPLTPEIMSPVPSAIRLPAARELYCLPSTKYCQPDKKLYSVVIASVKFILQHQEPLLLHCNSGRHRTGVVIGCLRRVMGWSMSATLAEYRMFAGRKTRLHDMHLIELFDPASIDVASLNLHPWFQTYFDVLKELTPISGVFK</sequence>
<comment type="caution">
    <text evidence="1">The sequence shown here is derived from an EMBL/GenBank/DDBJ whole genome shotgun (WGS) entry which is preliminary data.</text>
</comment>
<dbReference type="OrthoDB" id="6375174at2759"/>
<dbReference type="Gene3D" id="3.90.190.10">
    <property type="entry name" value="Protein tyrosine phosphatase superfamily"/>
    <property type="match status" value="1"/>
</dbReference>
<gene>
    <name evidence="1" type="ORF">J8273_2490</name>
</gene>
<dbReference type="AlphaFoldDB" id="A0A8J6B5K6"/>
<dbReference type="Proteomes" id="UP000717585">
    <property type="component" value="Unassembled WGS sequence"/>
</dbReference>